<dbReference type="OrthoDB" id="379897at2157"/>
<evidence type="ECO:0000256" key="1">
    <source>
        <dbReference type="SAM" id="MobiDB-lite"/>
    </source>
</evidence>
<dbReference type="KEGG" id="nvn:NVIE_029370"/>
<organism evidence="2 3">
    <name type="scientific">Nitrososphaera viennensis EN76</name>
    <dbReference type="NCBI Taxonomy" id="926571"/>
    <lineage>
        <taxon>Archaea</taxon>
        <taxon>Nitrososphaerota</taxon>
        <taxon>Nitrososphaeria</taxon>
        <taxon>Nitrososphaerales</taxon>
        <taxon>Nitrososphaeraceae</taxon>
        <taxon>Nitrososphaera</taxon>
    </lineage>
</organism>
<dbReference type="AlphaFoldDB" id="A0A060HQ14"/>
<accession>A0A060HQ14</accession>
<proteinExistence type="predicted"/>
<keyword evidence="3" id="KW-1185">Reference proteome</keyword>
<feature type="region of interest" description="Disordered" evidence="1">
    <location>
        <begin position="44"/>
        <end position="71"/>
    </location>
</feature>
<protein>
    <submittedName>
        <fullName evidence="2">Uncharacterized protein</fullName>
    </submittedName>
</protein>
<name>A0A060HQ14_9ARCH</name>
<dbReference type="HOGENOM" id="CLU_202282_0_0_2"/>
<evidence type="ECO:0000313" key="2">
    <source>
        <dbReference type="EMBL" id="AIC17215.1"/>
    </source>
</evidence>
<reference evidence="2 3" key="1">
    <citation type="journal article" date="2014" name="Int. J. Syst. Evol. Microbiol.">
        <title>Nitrososphaera viennensis gen. nov., sp. nov., an aerobic and mesophilic, ammonia-oxidizing archaeon from soil and a member of the archaeal phylum Thaumarchaeota.</title>
        <authorList>
            <person name="Stieglmeier M."/>
            <person name="Klingl A."/>
            <person name="Alves R.J."/>
            <person name="Rittmann S.K."/>
            <person name="Melcher M."/>
            <person name="Leisch N."/>
            <person name="Schleper C."/>
        </authorList>
    </citation>
    <scope>NUCLEOTIDE SEQUENCE [LARGE SCALE GENOMIC DNA]</scope>
    <source>
        <strain evidence="2">EN76</strain>
    </source>
</reference>
<dbReference type="GeneID" id="74948173"/>
<feature type="compositionally biased region" description="Basic and acidic residues" evidence="1">
    <location>
        <begin position="44"/>
        <end position="59"/>
    </location>
</feature>
<gene>
    <name evidence="2" type="ORF">NVIE_029370</name>
</gene>
<evidence type="ECO:0000313" key="3">
    <source>
        <dbReference type="Proteomes" id="UP000027093"/>
    </source>
</evidence>
<dbReference type="EMBL" id="CP007536">
    <property type="protein sequence ID" value="AIC17215.1"/>
    <property type="molecule type" value="Genomic_DNA"/>
</dbReference>
<sequence>MKVELEMYIDEEDESIVLKNVSEITKHAKELGFKLGELEFKNREYDKREKKEEEKGNKENKKRHHGHHHGR</sequence>
<feature type="compositionally biased region" description="Basic residues" evidence="1">
    <location>
        <begin position="60"/>
        <end position="71"/>
    </location>
</feature>
<dbReference type="Proteomes" id="UP000027093">
    <property type="component" value="Chromosome"/>
</dbReference>
<dbReference type="RefSeq" id="WP_144239779.1">
    <property type="nucleotide sequence ID" value="NZ_CP007536.1"/>
</dbReference>